<protein>
    <recommendedName>
        <fullName evidence="3">Lipoprotein</fullName>
    </recommendedName>
</protein>
<evidence type="ECO:0000313" key="2">
    <source>
        <dbReference type="Proteomes" id="UP000559860"/>
    </source>
</evidence>
<comment type="caution">
    <text evidence="1">The sequence shown here is derived from an EMBL/GenBank/DDBJ whole genome shotgun (WGS) entry which is preliminary data.</text>
</comment>
<keyword evidence="2" id="KW-1185">Reference proteome</keyword>
<proteinExistence type="predicted"/>
<dbReference type="AlphaFoldDB" id="A0A7W4NVB9"/>
<accession>A0A7W4NVB9</accession>
<dbReference type="PROSITE" id="PS51257">
    <property type="entry name" value="PROKAR_LIPOPROTEIN"/>
    <property type="match status" value="1"/>
</dbReference>
<dbReference type="Proteomes" id="UP000559860">
    <property type="component" value="Unassembled WGS sequence"/>
</dbReference>
<organism evidence="1 2">
    <name type="scientific">Gluconacetobacter aggeris</name>
    <dbReference type="NCBI Taxonomy" id="1286186"/>
    <lineage>
        <taxon>Bacteria</taxon>
        <taxon>Pseudomonadati</taxon>
        <taxon>Pseudomonadota</taxon>
        <taxon>Alphaproteobacteria</taxon>
        <taxon>Acetobacterales</taxon>
        <taxon>Acetobacteraceae</taxon>
        <taxon>Gluconacetobacter</taxon>
    </lineage>
</organism>
<evidence type="ECO:0000313" key="1">
    <source>
        <dbReference type="EMBL" id="MBB2167681.1"/>
    </source>
</evidence>
<sequence>MRAAISLLFAASLMLAGCVERRADGIVARSDVLAGPAADAHFVRDFAVAAGQPGIINTWFMLNPDCSVEGQITVRVQEAPTHGTVTIEPGAYYPNYAVGSQRRTCNLRPQHGVRAIYHPAPGALGKDRFSILVVTPLGRSWTTDIHVVIR</sequence>
<gene>
    <name evidence="1" type="ORF">HLH36_04815</name>
</gene>
<evidence type="ECO:0008006" key="3">
    <source>
        <dbReference type="Google" id="ProtNLM"/>
    </source>
</evidence>
<dbReference type="RefSeq" id="WP_182985294.1">
    <property type="nucleotide sequence ID" value="NZ_JABEQD010000002.1"/>
</dbReference>
<dbReference type="EMBL" id="JABEQD010000002">
    <property type="protein sequence ID" value="MBB2167681.1"/>
    <property type="molecule type" value="Genomic_DNA"/>
</dbReference>
<name>A0A7W4NVB9_9PROT</name>
<reference evidence="1 2" key="1">
    <citation type="submission" date="2020-04" db="EMBL/GenBank/DDBJ databases">
        <title>Description of novel Gluconacetobacter.</title>
        <authorList>
            <person name="Sombolestani A."/>
        </authorList>
    </citation>
    <scope>NUCLEOTIDE SEQUENCE [LARGE SCALE GENOMIC DNA]</scope>
    <source>
        <strain evidence="1 2">LMG 27801</strain>
    </source>
</reference>